<sequence length="61" mass="6598">MLSSGEARTGQRGRLTEHATAWLRDVGMRVAMIDTGGDAGHAPARCVYLAVKVERFPAKVE</sequence>
<dbReference type="Proteomes" id="UP000186455">
    <property type="component" value="Unassembled WGS sequence"/>
</dbReference>
<evidence type="ECO:0000313" key="1">
    <source>
        <dbReference type="EMBL" id="OKH93818.1"/>
    </source>
</evidence>
<keyword evidence="2" id="KW-1185">Reference proteome</keyword>
<evidence type="ECO:0000313" key="2">
    <source>
        <dbReference type="Proteomes" id="UP000186455"/>
    </source>
</evidence>
<accession>A0A1Q4V7J5</accession>
<dbReference type="STRING" id="1048205.AB852_13915"/>
<comment type="caution">
    <text evidence="1">The sequence shown here is derived from an EMBL/GenBank/DDBJ whole genome shotgun (WGS) entry which is preliminary data.</text>
</comment>
<protein>
    <submittedName>
        <fullName evidence="1">Uncharacterized protein</fullName>
    </submittedName>
</protein>
<dbReference type="EMBL" id="LFBV01000003">
    <property type="protein sequence ID" value="OKH93818.1"/>
    <property type="molecule type" value="Genomic_DNA"/>
</dbReference>
<name>A0A1Q4V7J5_9ACTN</name>
<proteinExistence type="predicted"/>
<organism evidence="1 2">
    <name type="scientific">Streptomyces uncialis</name>
    <dbReference type="NCBI Taxonomy" id="1048205"/>
    <lineage>
        <taxon>Bacteria</taxon>
        <taxon>Bacillati</taxon>
        <taxon>Actinomycetota</taxon>
        <taxon>Actinomycetes</taxon>
        <taxon>Kitasatosporales</taxon>
        <taxon>Streptomycetaceae</taxon>
        <taxon>Streptomyces</taxon>
    </lineage>
</organism>
<reference evidence="1 2" key="1">
    <citation type="submission" date="2015-06" db="EMBL/GenBank/DDBJ databases">
        <title>Cloning and characterization of the uncialamcin biosynthetic gene cluster.</title>
        <authorList>
            <person name="Yan X."/>
            <person name="Huang T."/>
            <person name="Ge H."/>
            <person name="Shen B."/>
        </authorList>
    </citation>
    <scope>NUCLEOTIDE SEQUENCE [LARGE SCALE GENOMIC DNA]</scope>
    <source>
        <strain evidence="1 2">DCA2648</strain>
    </source>
</reference>
<gene>
    <name evidence="1" type="ORF">AB852_13915</name>
</gene>
<dbReference type="AlphaFoldDB" id="A0A1Q4V7J5"/>